<dbReference type="SMART" id="SM00233">
    <property type="entry name" value="PH"/>
    <property type="match status" value="1"/>
</dbReference>
<sequence>MEKTECAQAPSSEQTHRTSIEEKHSPIITSPCENTAMRAELHEGGNASKLSTTRGFLGVNPRDSRVKPRLDVTNSGKLQDQFYHAVPASSAIGFIKHRWCSSKKRKGKDSATSTGSSEVDDQNCNVSSWPYDDNTLVNGSKRRGALNRPVAFSDQSTVVGKGEEYFSESDIVHAGYLVKQGSFWKSWRRRFFILRRDIPVLAYYASKEHLTKLGEISVDDQSVLLKTPRNGIPHCFTVKHAARTLIMFTEDGEDIMNTWMDRISRCIRLRIDRNAITNTIMDREQSSVNSTESALILDTAAIRAHPKTHPSHKHQNVHLASNDSFRLLGALEQMEIDSSSILSNNLTSKSNCCKVRSHSASGAIMTSKYAEKQFRRGTIMSLDDSQIRIREESRRDAGYNDNRHTRSLSLTQFRPTPSIELFVSVGCRDISEITQMLVASFIVIPGNKDLVELSRTEIQGSFVTRRLKGGLDVREFMTTLSVPLKLRQMIQFEIYAASNPNSESLSNQQSLGFARVSPIELLFSSDSTIILECRRSLTASQARLLILNRLTPTNTTDLGHSYIYAKRHFVAQKSGYDKRFSSEMSNGMLFRNFNGDYTGGELEKAISTNDLTSPASTGSINLYDGNLSKRLTRTSLEPFEPEHVMVSEELSASFCSVSIAFAYVKMLQTRNMRRTHDAERFIADIARRYDQTPSSPCSKTQSEDTINLHSELVCDARDRLTHYTQLHEMYNSREDYYHSLLRMLEEGKEPGITGCLKRSVYKKEKMGEFMPVNLNCHLFRVKEISFDAVAASNPSTLPHSGRCRRTDELIFPVITHGCSAAHSLGFKEGGLRRLQHLYTQSANDQRLLERIEHRQDIVFSQALAITAAAFLTIIGLAFEHSGEHIEHLKFICSVGFLINTESLLSTLGSEKGMLEDMAEASLWLTRCVSLQIVQSMEEGRLLRCTKCVGVTSSDSGDQVVATLAVPSEVFAILPEKLQHGQLIKVHSVLFTQGINEMQSVANTVLDTRLQDEINHESGKTLAQYFKSFKMQFRRLYEEDNLHPDTAEYLAHLKAEVRLFLDRLRLALTHHVQRKNVNLLIESSDLCRKLGAARTTCCKSGKDRTAMAVTLEALQRYA</sequence>
<evidence type="ECO:0000256" key="1">
    <source>
        <dbReference type="ARBA" id="ARBA00022801"/>
    </source>
</evidence>
<dbReference type="SUPFAM" id="SSF50729">
    <property type="entry name" value="PH domain-like"/>
    <property type="match status" value="1"/>
</dbReference>
<gene>
    <name evidence="5" type="ORF">BN9_045770</name>
</gene>
<dbReference type="GO" id="GO:0005737">
    <property type="term" value="C:cytoplasm"/>
    <property type="evidence" value="ECO:0007669"/>
    <property type="project" value="TreeGrafter"/>
</dbReference>
<keyword evidence="2" id="KW-0443">Lipid metabolism</keyword>
<organism evidence="5 6">
    <name type="scientific">Albugo candida</name>
    <dbReference type="NCBI Taxonomy" id="65357"/>
    <lineage>
        <taxon>Eukaryota</taxon>
        <taxon>Sar</taxon>
        <taxon>Stramenopiles</taxon>
        <taxon>Oomycota</taxon>
        <taxon>Peronosporomycetes</taxon>
        <taxon>Albuginales</taxon>
        <taxon>Albuginaceae</taxon>
        <taxon>Albugo</taxon>
    </lineage>
</organism>
<dbReference type="STRING" id="65357.A0A024GAJ8"/>
<dbReference type="GO" id="GO:0016316">
    <property type="term" value="F:phosphatidylinositol-3,4-bisphosphate 4-phosphatase activity"/>
    <property type="evidence" value="ECO:0007669"/>
    <property type="project" value="InterPro"/>
</dbReference>
<dbReference type="InParanoid" id="A0A024GAJ8"/>
<dbReference type="PANTHER" id="PTHR12187">
    <property type="entry name" value="AGAP000124-PA"/>
    <property type="match status" value="1"/>
</dbReference>
<feature type="compositionally biased region" description="Basic and acidic residues" evidence="3">
    <location>
        <begin position="14"/>
        <end position="25"/>
    </location>
</feature>
<dbReference type="PROSITE" id="PS50003">
    <property type="entry name" value="PH_DOMAIN"/>
    <property type="match status" value="1"/>
</dbReference>
<dbReference type="Gene3D" id="2.30.29.30">
    <property type="entry name" value="Pleckstrin-homology domain (PH domain)/Phosphotyrosine-binding domain (PTB)"/>
    <property type="match status" value="1"/>
</dbReference>
<protein>
    <recommendedName>
        <fullName evidence="4">PH domain-containing protein</fullName>
    </recommendedName>
</protein>
<feature type="region of interest" description="Disordered" evidence="3">
    <location>
        <begin position="43"/>
        <end position="69"/>
    </location>
</feature>
<name>A0A024GAJ8_9STRA</name>
<evidence type="ECO:0000259" key="4">
    <source>
        <dbReference type="PROSITE" id="PS50003"/>
    </source>
</evidence>
<dbReference type="CDD" id="cd00821">
    <property type="entry name" value="PH"/>
    <property type="match status" value="1"/>
</dbReference>
<evidence type="ECO:0000313" key="5">
    <source>
        <dbReference type="EMBL" id="CCI43793.1"/>
    </source>
</evidence>
<feature type="domain" description="PH" evidence="4">
    <location>
        <begin position="170"/>
        <end position="268"/>
    </location>
</feature>
<reference evidence="5 6" key="1">
    <citation type="submission" date="2012-05" db="EMBL/GenBank/DDBJ databases">
        <title>Recombination and specialization in a pathogen metapopulation.</title>
        <authorList>
            <person name="Gardiner A."/>
            <person name="Kemen E."/>
            <person name="Schultz-Larsen T."/>
            <person name="MacLean D."/>
            <person name="Van Oosterhout C."/>
            <person name="Jones J.D.G."/>
        </authorList>
    </citation>
    <scope>NUCLEOTIDE SEQUENCE [LARGE SCALE GENOMIC DNA]</scope>
    <source>
        <strain evidence="5 6">Ac Nc2</strain>
    </source>
</reference>
<evidence type="ECO:0000256" key="3">
    <source>
        <dbReference type="SAM" id="MobiDB-lite"/>
    </source>
</evidence>
<proteinExistence type="predicted"/>
<dbReference type="OrthoDB" id="159395at2759"/>
<dbReference type="Pfam" id="PF00169">
    <property type="entry name" value="PH"/>
    <property type="match status" value="1"/>
</dbReference>
<comment type="caution">
    <text evidence="5">The sequence shown here is derived from an EMBL/GenBank/DDBJ whole genome shotgun (WGS) entry which is preliminary data.</text>
</comment>
<dbReference type="InterPro" id="IPR039034">
    <property type="entry name" value="INPP4"/>
</dbReference>
<dbReference type="AlphaFoldDB" id="A0A024GAJ8"/>
<keyword evidence="1" id="KW-0378">Hydrolase</keyword>
<evidence type="ECO:0000256" key="2">
    <source>
        <dbReference type="ARBA" id="ARBA00023098"/>
    </source>
</evidence>
<dbReference type="InterPro" id="IPR001849">
    <property type="entry name" value="PH_domain"/>
</dbReference>
<feature type="region of interest" description="Disordered" evidence="3">
    <location>
        <begin position="1"/>
        <end position="29"/>
    </location>
</feature>
<evidence type="ECO:0000313" key="6">
    <source>
        <dbReference type="Proteomes" id="UP000053237"/>
    </source>
</evidence>
<dbReference type="PANTHER" id="PTHR12187:SF11">
    <property type="entry name" value="PHOSPHATIDYLINOSITOL-3,4-BISPHOSPHATE 4-PHOSPHATASE"/>
    <property type="match status" value="1"/>
</dbReference>
<dbReference type="InterPro" id="IPR011993">
    <property type="entry name" value="PH-like_dom_sf"/>
</dbReference>
<accession>A0A024GAJ8</accession>
<dbReference type="Proteomes" id="UP000053237">
    <property type="component" value="Unassembled WGS sequence"/>
</dbReference>
<keyword evidence="6" id="KW-1185">Reference proteome</keyword>
<dbReference type="EMBL" id="CAIX01000055">
    <property type="protein sequence ID" value="CCI43793.1"/>
    <property type="molecule type" value="Genomic_DNA"/>
</dbReference>